<evidence type="ECO:0000313" key="2">
    <source>
        <dbReference type="EMBL" id="KTD51889.1"/>
    </source>
</evidence>
<feature type="transmembrane region" description="Helical" evidence="1">
    <location>
        <begin position="42"/>
        <end position="62"/>
    </location>
</feature>
<dbReference type="InterPro" id="IPR004711">
    <property type="entry name" value="Benzoate_Transporter"/>
</dbReference>
<organism evidence="2 3">
    <name type="scientific">Legionella quinlivanii</name>
    <dbReference type="NCBI Taxonomy" id="45073"/>
    <lineage>
        <taxon>Bacteria</taxon>
        <taxon>Pseudomonadati</taxon>
        <taxon>Pseudomonadota</taxon>
        <taxon>Gammaproteobacteria</taxon>
        <taxon>Legionellales</taxon>
        <taxon>Legionellaceae</taxon>
        <taxon>Legionella</taxon>
    </lineage>
</organism>
<dbReference type="PANTHER" id="PTHR30199:SF0">
    <property type="entry name" value="INNER MEMBRANE PROTEIN YDCO"/>
    <property type="match status" value="1"/>
</dbReference>
<proteinExistence type="predicted"/>
<keyword evidence="1" id="KW-0812">Transmembrane</keyword>
<dbReference type="GO" id="GO:0042925">
    <property type="term" value="F:benzoate transmembrane transporter activity"/>
    <property type="evidence" value="ECO:0007669"/>
    <property type="project" value="InterPro"/>
</dbReference>
<dbReference type="RefSeq" id="WP_058506833.1">
    <property type="nucleotide sequence ID" value="NZ_CAAAIK010000011.1"/>
</dbReference>
<feature type="transmembrane region" description="Helical" evidence="1">
    <location>
        <begin position="287"/>
        <end position="311"/>
    </location>
</feature>
<dbReference type="GO" id="GO:0005886">
    <property type="term" value="C:plasma membrane"/>
    <property type="evidence" value="ECO:0007669"/>
    <property type="project" value="TreeGrafter"/>
</dbReference>
<dbReference type="PANTHER" id="PTHR30199">
    <property type="entry name" value="MFS FAMILY TRANSPORTER, PREDICTED SUBSTRATE BENZOATE"/>
    <property type="match status" value="1"/>
</dbReference>
<sequence length="401" mass="42515">MRSYFSLSHLSAGFIAVLVGFTSSAAILFQAASAVHASTAELASWIFALGVGVSISCIGFSLYYRMPILTAWSTPGAALLASSLTGLRLSEAVGAFICSALLTFLAGISGCFERFMARIPGELASAMLAGILLHFGLNVFLALQDAQLMVLAMLAAYILGKRFYPRYVLLVVLLLGIAVAALQGELRFQSLHWSFSGPVFTWPEFSWTVLFSVGLPLFIITMTSQNIPGLTVLRAEGFNPPVSRLISIMGAGNLLMAPFGGFSLNLAAITAAICANEEADPDASKRYRATISAGLFYLMMGLFSATIVALFSAFPSTLVLAVAGMALFGTLAANLKEALDNDRQREAAILTFLVSASGLNFLGINAAFWGLLAGILSSLIIKQSSVAKSLLNEKDPELCNE</sequence>
<protein>
    <submittedName>
        <fullName evidence="2">Inner membrane protein YdcO</fullName>
    </submittedName>
</protein>
<dbReference type="OrthoDB" id="9792424at2"/>
<keyword evidence="3" id="KW-1185">Reference proteome</keyword>
<reference evidence="2 3" key="1">
    <citation type="submission" date="2015-11" db="EMBL/GenBank/DDBJ databases">
        <title>Genomic analysis of 38 Legionella species identifies large and diverse effector repertoires.</title>
        <authorList>
            <person name="Burstein D."/>
            <person name="Amaro F."/>
            <person name="Zusman T."/>
            <person name="Lifshitz Z."/>
            <person name="Cohen O."/>
            <person name="Gilbert J.A."/>
            <person name="Pupko T."/>
            <person name="Shuman H.A."/>
            <person name="Segal G."/>
        </authorList>
    </citation>
    <scope>NUCLEOTIDE SEQUENCE [LARGE SCALE GENOMIC DNA]</scope>
    <source>
        <strain evidence="2 3">CDC#1442-AUS-E</strain>
    </source>
</reference>
<dbReference type="PATRIC" id="fig|45073.5.peg.774"/>
<evidence type="ECO:0000313" key="3">
    <source>
        <dbReference type="Proteomes" id="UP000054618"/>
    </source>
</evidence>
<dbReference type="NCBIfam" id="TIGR00843">
    <property type="entry name" value="benE"/>
    <property type="match status" value="1"/>
</dbReference>
<keyword evidence="1" id="KW-0472">Membrane</keyword>
<dbReference type="Pfam" id="PF03594">
    <property type="entry name" value="BenE"/>
    <property type="match status" value="1"/>
</dbReference>
<feature type="transmembrane region" description="Helical" evidence="1">
    <location>
        <begin position="317"/>
        <end position="335"/>
    </location>
</feature>
<feature type="transmembrane region" description="Helical" evidence="1">
    <location>
        <begin position="163"/>
        <end position="184"/>
    </location>
</feature>
<feature type="transmembrane region" description="Helical" evidence="1">
    <location>
        <begin position="347"/>
        <end position="372"/>
    </location>
</feature>
<comment type="caution">
    <text evidence="2">The sequence shown here is derived from an EMBL/GenBank/DDBJ whole genome shotgun (WGS) entry which is preliminary data.</text>
</comment>
<dbReference type="STRING" id="45073.Lqui_0733"/>
<dbReference type="EMBL" id="LNYS01000006">
    <property type="protein sequence ID" value="KTD51889.1"/>
    <property type="molecule type" value="Genomic_DNA"/>
</dbReference>
<evidence type="ECO:0000256" key="1">
    <source>
        <dbReference type="SAM" id="Phobius"/>
    </source>
</evidence>
<feature type="transmembrane region" description="Helical" evidence="1">
    <location>
        <begin position="93"/>
        <end position="112"/>
    </location>
</feature>
<feature type="transmembrane region" description="Helical" evidence="1">
    <location>
        <begin position="205"/>
        <end position="225"/>
    </location>
</feature>
<accession>A0A0W0Y4D9</accession>
<dbReference type="AlphaFoldDB" id="A0A0W0Y4D9"/>
<keyword evidence="1" id="KW-1133">Transmembrane helix</keyword>
<feature type="transmembrane region" description="Helical" evidence="1">
    <location>
        <begin position="124"/>
        <end position="143"/>
    </location>
</feature>
<name>A0A0W0Y4D9_9GAMM</name>
<dbReference type="Proteomes" id="UP000054618">
    <property type="component" value="Unassembled WGS sequence"/>
</dbReference>
<gene>
    <name evidence="2" type="primary">ydcO</name>
    <name evidence="2" type="ORF">Lqui_0733</name>
</gene>